<feature type="coiled-coil region" evidence="1">
    <location>
        <begin position="497"/>
        <end position="524"/>
    </location>
</feature>
<feature type="region of interest" description="Disordered" evidence="2">
    <location>
        <begin position="3244"/>
        <end position="3275"/>
    </location>
</feature>
<feature type="compositionally biased region" description="Basic and acidic residues" evidence="2">
    <location>
        <begin position="3266"/>
        <end position="3275"/>
    </location>
</feature>
<organism evidence="3 4">
    <name type="scientific">Hymenolepis diminuta</name>
    <name type="common">Rat tapeworm</name>
    <dbReference type="NCBI Taxonomy" id="6216"/>
    <lineage>
        <taxon>Eukaryota</taxon>
        <taxon>Metazoa</taxon>
        <taxon>Spiralia</taxon>
        <taxon>Lophotrochozoa</taxon>
        <taxon>Platyhelminthes</taxon>
        <taxon>Cestoda</taxon>
        <taxon>Eucestoda</taxon>
        <taxon>Cyclophyllidea</taxon>
        <taxon>Hymenolepididae</taxon>
        <taxon>Hymenolepis</taxon>
    </lineage>
</organism>
<feature type="coiled-coil region" evidence="1">
    <location>
        <begin position="570"/>
        <end position="604"/>
    </location>
</feature>
<evidence type="ECO:0000256" key="2">
    <source>
        <dbReference type="SAM" id="MobiDB-lite"/>
    </source>
</evidence>
<feature type="compositionally biased region" description="Basic and acidic residues" evidence="2">
    <location>
        <begin position="2277"/>
        <end position="2301"/>
    </location>
</feature>
<dbReference type="SUPFAM" id="SSF46966">
    <property type="entry name" value="Spectrin repeat"/>
    <property type="match status" value="1"/>
</dbReference>
<gene>
    <name evidence="3" type="ORF">HDID_LOCUS3864</name>
</gene>
<feature type="region of interest" description="Disordered" evidence="2">
    <location>
        <begin position="2894"/>
        <end position="2980"/>
    </location>
</feature>
<feature type="compositionally biased region" description="Low complexity" evidence="2">
    <location>
        <begin position="4009"/>
        <end position="4022"/>
    </location>
</feature>
<feature type="compositionally biased region" description="Polar residues" evidence="2">
    <location>
        <begin position="1872"/>
        <end position="1890"/>
    </location>
</feature>
<feature type="compositionally biased region" description="Basic and acidic residues" evidence="2">
    <location>
        <begin position="1484"/>
        <end position="1506"/>
    </location>
</feature>
<feature type="compositionally biased region" description="Basic and acidic residues" evidence="2">
    <location>
        <begin position="3933"/>
        <end position="3956"/>
    </location>
</feature>
<dbReference type="Proteomes" id="UP000274504">
    <property type="component" value="Unassembled WGS sequence"/>
</dbReference>
<feature type="region of interest" description="Disordered" evidence="2">
    <location>
        <begin position="1573"/>
        <end position="1680"/>
    </location>
</feature>
<feature type="compositionally biased region" description="Polar residues" evidence="2">
    <location>
        <begin position="2153"/>
        <end position="2170"/>
    </location>
</feature>
<proteinExistence type="predicted"/>
<feature type="region of interest" description="Disordered" evidence="2">
    <location>
        <begin position="3349"/>
        <end position="3418"/>
    </location>
</feature>
<feature type="region of interest" description="Disordered" evidence="2">
    <location>
        <begin position="1771"/>
        <end position="1943"/>
    </location>
</feature>
<feature type="compositionally biased region" description="Basic and acidic residues" evidence="2">
    <location>
        <begin position="4024"/>
        <end position="4059"/>
    </location>
</feature>
<feature type="region of interest" description="Disordered" evidence="2">
    <location>
        <begin position="3580"/>
        <end position="3633"/>
    </location>
</feature>
<feature type="non-terminal residue" evidence="3">
    <location>
        <position position="4059"/>
    </location>
</feature>
<name>A0A3P6XZW9_HYMDI</name>
<sequence>MDSHWAWLLQLTHCLETRLNRTVRFQQFFAEAKEVESFITAKMKQINEFNQASKSEEISVDTARELMQNIAHMGEAIRGQSFIVDKLIGMADEIVDLVPPNNPNEPLSSICFFAPNSEPHYMELAPEDGDVEVVPWPSANFEKAERMTILTNSNPFTLKLRRSNGEELEAPAVCFLSVHPCQEAKTQAQDIVTHFQDLQVVWADAELSLHGRLLRATMRSLPKTLPSLSSGEKQRLMLIIELRYPESSVENSQLHEDTQRHLVGMRLANKPVDEIETFQQESNQCFQQLQNGNSVALKSDEIISSPTDLKRIETVLNALAEDLRRRNDLEWSRSVNQVKEHLERATSDPDKSTNENSGSSALLAAADELSTAGKATARRLAEVDVILTRLDSLQRELASAEQRVVDIAARIHSPRQNQLSGSRASLRSDVSEMETSIVEVVHDQLRNVTLSLSELRRLLEQLPHQLSALSTQGITTGSSVNKHRLLPPNTSLLEKSISAVNRRLENLVNQIDLMNKQLAETYQLYKSAITLRRGLTVWLRETSDVVESAEKSIQSYPHRNISTSAEARNLERSSTEAVHGEEKLKELNQTVENLTNLLEESASRGDTYKRVASGLPFATMETANTRFVGPPGIGIIDLVSLEASVANLNTQFSALKSRIDDNLAMIVNMIDGEEHHSIYGTAATHRTIENMRTLLSPACCTTRDLGDFFTISGSSRRKRRKASPSLNFEEIQAKRRPMKRKLMRYCVVSGFYFTSPNQSLRIETAITRAMIREGLVDVHNNLVYDSDSGAMITVGEALGKSVIVGLIITKSLVKRTGEKTYWLEIFHKRHDVYLIEGVYDVNAKVIVPVEDAIASKLLDPVRGLYHHTGIGETITLEDAHQQGLIRVVHHLRPPCEDLVSKPFDSIHYRTVEVDFAVCPLNVTFKEQEDIINQKDEDEVSKVKISAQRPKKRLPLDLHLMGNLTPVSMTDGTAISAIKLPLVRRLVPQNLPTLETSRRQLDSPQTLSLATALRRGWVDPRTGRLRSSTGAISQVNLFEAVEQRFLDPNSIVVRIGNGTDSGVSGNQHYTLATILDAANTIANRDSHISEASWRNELLKTLMIRNASPADGEVSESLSPDDYSRLQSVIAPKSSKGDKKLSATKIILKPKKKKIEEKICGEKLQGERLSLARIAQFGRFDPSTGMVLTTTNQKITLQEAIELEIVDGESSLIKDERTGHYHSLLSYLNDGTISMETWIEWPMATLLSSEEVESFGRRQLSIGRRIPYASAQTLHLIKPRSRTVLNPQTQAYVSILNAFTDGPLCRHRTLIHFRTTQEYIPVDILLPTNPENVITELLFDRSMCVELQEDLVDEDNRNRSVLHITVPSSVDSKQFATVSLPVDLKTAVQLGWLDPQIGFVNDPFTGHRLLIKEAIEAGLIDGEKTMIRDPATNKISTLNSILYNGDPINVPYLVHLSLLDDVNRPNLHSPVGDSSLATSSGISELPGERDSAGITPNKREVKEEKGLSEAEFPVELGKDLSSRSHEKDRDSGKLKSDLLDAASKVGTGLAVALGAAALGGNMAYQSIKDKIQSGKSSSLHKQASSGEYIQQSNHSADNIQNKSSYEIDRPSGRMDVDDVARPKPTGSARGHLHENIQSSGFGEDGVRERHSFSSERVNADDTARSITMETVGKPSKPPQIPLVDDWISQPPYKAENEEQIDVDKSELPDVNERRVRFSQSSVGNKSEVSIERDTLPVKDYDERSKFGHNQQLVYAPMSDFEKANDSRIKHLDTDLTQTSCYGKEPVVMDSNLPQNNTEKSEKSKFLSKYSPLDRKFEEDRDNSGESPPEEVLSKEVPNQRPIEDIITAARRGSAEEAQWSSADKQLFDAHESNACPTGSVSMDGKNSSITSADSERSLSKSVPSDQELERKKQTPEEYPRERTPLKEIIDEKPIKDVVTSPRRDSAAYPNVDFEGVFADKSVVDQGNKNKSAAELTKSGETLSMEEIKGSYQLALQDQNEMSPRSLIANEEGLSGLNSEKGAPYTLGHGEGDKGVESSAVQGRYLVPDIDVDISMRGDVDQLTTSAEQTSPVGAKGSGIKTILAGAGSNLAATLGAPLIAGVMAYNAIEEKLKSIGGTSDVQHESMVVDENSLKTRLKKETGESLGPITVDVSEEQQPQFRSPNTFFDSVTPESHPFDERGSKSSQQSGGGTLEDPNQAKSRTTESGKLDMEKRRLSLDKQGTQSGDLTAENDIPESQGDSFPFEINRTMVVESIGDGYTPETVLRGDLAGRVLPSKGESGKDCKQIGQLENEREKSIPKPRENGPYLSSGSGIQSGSLIKESFALQGNQMSSEPESSIPTSFSDITVLRDTNDSATDTEIYYSLNERPEHTPVQLPEIQAVNIERTRVAIPRPDLDKDILTPKHSPKIDDYIVVSPREHSATSPIEKVWPISSAEAADSAPIFGPTDEELNVIQSLGSDDASLYGMDTTDFGDLDYEFTHLEKVPQSPELFEAEKNLSKTRGESGKTSEAKPQLFTNSKTSIISLTNPVETKHIEPECRFPGHEESANSDDTTEEMVELGVTLDKEPYIEDYEMISSSEQRSDLESNQRNYVPGEFQADETTESIDDDVFERSIEESKLASTFPIEDSGSHILTGSVDDKKSILDSRQNEAQLIPEFLTGKHGVIAFSDRLQDKAISEQAKIISDENIQSEDDQLNVSPSDLHADLESEKSIIPVDEVVHGYEIESDKIALKGLKSLSRETPKKSMLPDDSNSALNFPGEADDRLPSSIQISFSSPRFAGQDVLDTNDEMKPYPIGFSGASMPPKQNEDEICKPKVKEPLKSDKLKRDENKREIENQTDKPRNSSKRKDDVHAIVAYLNPCLDDESKLLESFSMEKTGIHDDENVDKIITQLAESPYHSNISSSKEGEDIPYGASPEEIGARERSDSNELSYQEEYDTGTSDREGKPMDYSSPKYEILETKSGQVSEFSPPEVHGEPRDYSNLIQLADAKIKPYSTDELKVSMTGYSEESEGNSQTKGGAYQETGKEYSSDMRSSQSLTRGPIDKSERDRDFLGHYKSSDTEDAKIPRCLAEKNEVQSCLKQGQETRSPADISADEMMSGSIILDERVSHESQMIAYPSETMQAKDGLESKEGAEISALDPSEHPGKPVLNKEQITPQEDDLITYQVEYPQEIDKSLKKPNVEEISFCKMKSENSIDSDINETGIFRVRNFETQSDTGDTDLENVQEALNAKSLSDAHEIGIYSKPHKDHESLMLNNELSSKNPQSSEERSDVTDKRYLESQSHEVTDLQSDMDETFKVHKGESSELDHGIVSIIDPRLDIESPMNEYPIEGIQGKSRFISSRELAKFGISERKSSEKEKEDGNDSIHSGVAGDSSAVHQDFGSPKSTTSLDDSQGAGKNEMNPAYFPDSSIRSPDITESNARKSVLSYKVSISEADVVSDKRSSDKNLLQTVSDECNSVSLNVISHDESLKQESLESVPTADINANAKSSQMILISEPWGFESCYDHPSDKDKSLESLNNDSLALTANKSGADIVSLPKDEYATNGLENYDQIALLYPTDLDIRVKPTVAQISSSIPSLDTESFEKGIPASDANTSEKSEYDLKPDSSKCVDFPTAPQDDYDRASISTGPPEKLLENQHYSDIKKGLHVLNEGLRSVDIPDEFRSSEQTFPRVCADNDSVEKSLHPPKFATIGEELGSSERVRVDSGIPDNGIIGEKHDVLKQYDYDPESLDPLRQVILKSSTNDAVPVLPDSIITESLDGVKVELPATMQNNEEKSDIAESEKARQMSVLTDESNEDHVTSSKGNGTTKISDRSECFKVDKCAELVEFADIVLIEQTKSDLKNNEFIPHPEENDHLNESPSHQEALISDKPETTIHRKPTKDSYISEEIRSEDKNEALSLTSYEMGPTGESVAGKHISIDLSSELLEVCSHSDEEIGTEKNESKISETLKPKSQDDIASEVFPSEGVLSKHESNIAKMSMHEQKQETADESDEKLAISKFVSGLSRENSVNSNKKNQKSGNLLRERMEPSRLQKLAEDESKAESCKSEAEGTSHDSTA</sequence>
<feature type="region of interest" description="Disordered" evidence="2">
    <location>
        <begin position="3120"/>
        <end position="3157"/>
    </location>
</feature>
<feature type="compositionally biased region" description="Basic and acidic residues" evidence="2">
    <location>
        <begin position="1603"/>
        <end position="1619"/>
    </location>
</feature>
<evidence type="ECO:0000313" key="4">
    <source>
        <dbReference type="Proteomes" id="UP000274504"/>
    </source>
</evidence>
<dbReference type="SMART" id="SM00250">
    <property type="entry name" value="PLEC"/>
    <property type="match status" value="4"/>
</dbReference>
<evidence type="ECO:0000256" key="1">
    <source>
        <dbReference type="SAM" id="Coils"/>
    </source>
</evidence>
<feature type="compositionally biased region" description="Basic and acidic residues" evidence="2">
    <location>
        <begin position="1809"/>
        <end position="1821"/>
    </location>
</feature>
<protein>
    <submittedName>
        <fullName evidence="3">Uncharacterized protein</fullName>
    </submittedName>
</protein>
<feature type="region of interest" description="Disordered" evidence="2">
    <location>
        <begin position="3768"/>
        <end position="3811"/>
    </location>
</feature>
<dbReference type="InterPro" id="IPR035915">
    <property type="entry name" value="Plakin_repeat_sf"/>
</dbReference>
<feature type="compositionally biased region" description="Basic and acidic residues" evidence="2">
    <location>
        <begin position="2737"/>
        <end position="2746"/>
    </location>
</feature>
<feature type="compositionally biased region" description="Polar residues" evidence="2">
    <location>
        <begin position="1573"/>
        <end position="1602"/>
    </location>
</feature>
<feature type="region of interest" description="Disordered" evidence="2">
    <location>
        <begin position="1467"/>
        <end position="1531"/>
    </location>
</feature>
<dbReference type="EMBL" id="UYSG01001287">
    <property type="protein sequence ID" value="VDL40085.1"/>
    <property type="molecule type" value="Genomic_DNA"/>
</dbReference>
<keyword evidence="1" id="KW-0175">Coiled coil</keyword>
<accession>A0A3P6XZW9</accession>
<evidence type="ECO:0000313" key="3">
    <source>
        <dbReference type="EMBL" id="VDL40085.1"/>
    </source>
</evidence>
<feature type="compositionally biased region" description="Basic and acidic residues" evidence="2">
    <location>
        <begin position="1905"/>
        <end position="1943"/>
    </location>
</feature>
<dbReference type="OrthoDB" id="6283009at2759"/>
<feature type="region of interest" description="Disordered" evidence="2">
    <location>
        <begin position="3933"/>
        <end position="4059"/>
    </location>
</feature>
<feature type="compositionally biased region" description="Polar residues" evidence="2">
    <location>
        <begin position="3253"/>
        <end position="3265"/>
    </location>
</feature>
<feature type="compositionally biased region" description="Basic and acidic residues" evidence="2">
    <location>
        <begin position="3849"/>
        <end position="3858"/>
    </location>
</feature>
<dbReference type="Gene3D" id="3.90.1290.10">
    <property type="entry name" value="Plakin repeat"/>
    <property type="match status" value="2"/>
</dbReference>
<feature type="compositionally biased region" description="Basic and acidic residues" evidence="2">
    <location>
        <begin position="3595"/>
        <end position="3609"/>
    </location>
</feature>
<feature type="region of interest" description="Disordered" evidence="2">
    <location>
        <begin position="3849"/>
        <end position="3892"/>
    </location>
</feature>
<dbReference type="SUPFAM" id="SSF75399">
    <property type="entry name" value="Plakin repeat"/>
    <property type="match status" value="3"/>
</dbReference>
<feature type="region of interest" description="Disordered" evidence="2">
    <location>
        <begin position="2015"/>
        <end position="2034"/>
    </location>
</feature>
<dbReference type="GO" id="GO:0005856">
    <property type="term" value="C:cytoskeleton"/>
    <property type="evidence" value="ECO:0007669"/>
    <property type="project" value="InterPro"/>
</dbReference>
<feature type="compositionally biased region" description="Basic and acidic residues" evidence="2">
    <location>
        <begin position="3969"/>
        <end position="3988"/>
    </location>
</feature>
<feature type="compositionally biased region" description="Basic and acidic residues" evidence="2">
    <location>
        <begin position="3349"/>
        <end position="3364"/>
    </location>
</feature>
<feature type="compositionally biased region" description="Basic and acidic residues" evidence="2">
    <location>
        <begin position="2200"/>
        <end position="2216"/>
    </location>
</feature>
<feature type="compositionally biased region" description="Basic and acidic residues" evidence="2">
    <location>
        <begin position="3773"/>
        <end position="3786"/>
    </location>
</feature>
<feature type="coiled-coil region" evidence="1">
    <location>
        <begin position="383"/>
        <end position="410"/>
    </location>
</feature>
<feature type="compositionally biased region" description="Polar residues" evidence="2">
    <location>
        <begin position="3075"/>
        <end position="3086"/>
    </location>
</feature>
<dbReference type="Gene3D" id="1.20.58.60">
    <property type="match status" value="1"/>
</dbReference>
<feature type="region of interest" description="Disordered" evidence="2">
    <location>
        <begin position="3001"/>
        <end position="3094"/>
    </location>
</feature>
<feature type="compositionally biased region" description="Polar residues" evidence="2">
    <location>
        <begin position="3003"/>
        <end position="3016"/>
    </location>
</feature>
<feature type="region of interest" description="Disordered" evidence="2">
    <location>
        <begin position="2130"/>
        <end position="2240"/>
    </location>
</feature>
<dbReference type="Gene3D" id="2.30.30.40">
    <property type="entry name" value="SH3 Domains"/>
    <property type="match status" value="1"/>
</dbReference>
<feature type="region of interest" description="Disordered" evidence="2">
    <location>
        <begin position="2737"/>
        <end position="2849"/>
    </location>
</feature>
<feature type="compositionally biased region" description="Basic and acidic residues" evidence="2">
    <location>
        <begin position="3041"/>
        <end position="3074"/>
    </location>
</feature>
<feature type="compositionally biased region" description="Basic and acidic residues" evidence="2">
    <location>
        <begin position="2805"/>
        <end position="2849"/>
    </location>
</feature>
<feature type="region of interest" description="Disordered" evidence="2">
    <location>
        <begin position="2273"/>
        <end position="2313"/>
    </location>
</feature>
<reference evidence="3 4" key="1">
    <citation type="submission" date="2018-11" db="EMBL/GenBank/DDBJ databases">
        <authorList>
            <consortium name="Pathogen Informatics"/>
        </authorList>
    </citation>
    <scope>NUCLEOTIDE SEQUENCE [LARGE SCALE GENOMIC DNA]</scope>
</reference>
<dbReference type="InterPro" id="IPR001101">
    <property type="entry name" value="Plectin_repeat"/>
</dbReference>
<feature type="compositionally biased region" description="Basic and acidic residues" evidence="2">
    <location>
        <begin position="1642"/>
        <end position="1661"/>
    </location>
</feature>
<feature type="compositionally biased region" description="Basic and acidic residues" evidence="2">
    <location>
        <begin position="1514"/>
        <end position="1531"/>
    </location>
</feature>